<comment type="caution">
    <text evidence="4">The sequence shown here is derived from an EMBL/GenBank/DDBJ whole genome shotgun (WGS) entry which is preliminary data.</text>
</comment>
<organism evidence="4 5">
    <name type="scientific">Hymenobacter citatus</name>
    <dbReference type="NCBI Taxonomy" id="2763506"/>
    <lineage>
        <taxon>Bacteria</taxon>
        <taxon>Pseudomonadati</taxon>
        <taxon>Bacteroidota</taxon>
        <taxon>Cytophagia</taxon>
        <taxon>Cytophagales</taxon>
        <taxon>Hymenobacteraceae</taxon>
        <taxon>Hymenobacter</taxon>
    </lineage>
</organism>
<dbReference type="Proteomes" id="UP000622017">
    <property type="component" value="Unassembled WGS sequence"/>
</dbReference>
<dbReference type="PANTHER" id="PTHR12526:SF510">
    <property type="entry name" value="D-INOSITOL 3-PHOSPHATE GLYCOSYLTRANSFERASE"/>
    <property type="match status" value="1"/>
</dbReference>
<dbReference type="CDD" id="cd03801">
    <property type="entry name" value="GT4_PimA-like"/>
    <property type="match status" value="1"/>
</dbReference>
<evidence type="ECO:0000256" key="1">
    <source>
        <dbReference type="ARBA" id="ARBA00022676"/>
    </source>
</evidence>
<dbReference type="Pfam" id="PF00534">
    <property type="entry name" value="Glycos_transf_1"/>
    <property type="match status" value="1"/>
</dbReference>
<evidence type="ECO:0000256" key="2">
    <source>
        <dbReference type="ARBA" id="ARBA00022679"/>
    </source>
</evidence>
<sequence length="412" mass="46041">MKFVLLHPTGNRNVRAVMTAMYEADMLTEFATTLAVNPTATWLKMLPERLRQEWLRRTFPVPDSLIRAYPIREVARMLLPRLGMHSYVQHERGWASVDAVYQNLDQEVATRLPRLQRQGATAVYAYEDGALATFTKAKALGMQCVYDLPIAYWETGRRLMLEEAERLPQWAPTLGGGIQDSPAKLERKTKELELADVVVGPGKFVMDSLPAWARTKQTIMSPFGSPAGTARSSEPATTSNRPLRVLFVGALGQRKGLGDLFAAVRMLNRPDLELVVLGTPLAPMEFYRSELPTFTYEAGRPHDQVLALMRSCDVFCLPSIVEGRALVMQEAMSQGLPLIITPNTGGEDLIKEGQTGFLVPIRSPQAIAEKLLWFLENRAQLPRMREQAQAHAASYTWQNYGADVLAGLRQMV</sequence>
<reference evidence="4 5" key="1">
    <citation type="submission" date="2020-08" db="EMBL/GenBank/DDBJ databases">
        <title>Hymenobacter sp.</title>
        <authorList>
            <person name="Kim M.K."/>
        </authorList>
    </citation>
    <scope>NUCLEOTIDE SEQUENCE [LARGE SCALE GENOMIC DNA]</scope>
    <source>
        <strain evidence="4 5">BT507</strain>
    </source>
</reference>
<protein>
    <submittedName>
        <fullName evidence="4">Glycosyltransferase</fullName>
    </submittedName>
</protein>
<name>A0ABR7MGV3_9BACT</name>
<keyword evidence="5" id="KW-1185">Reference proteome</keyword>
<keyword evidence="2" id="KW-0808">Transferase</keyword>
<evidence type="ECO:0000313" key="4">
    <source>
        <dbReference type="EMBL" id="MBC6610310.1"/>
    </source>
</evidence>
<evidence type="ECO:0000313" key="5">
    <source>
        <dbReference type="Proteomes" id="UP000622017"/>
    </source>
</evidence>
<evidence type="ECO:0000259" key="3">
    <source>
        <dbReference type="Pfam" id="PF00534"/>
    </source>
</evidence>
<dbReference type="PANTHER" id="PTHR12526">
    <property type="entry name" value="GLYCOSYLTRANSFERASE"/>
    <property type="match status" value="1"/>
</dbReference>
<gene>
    <name evidence="4" type="ORF">H8B15_05230</name>
</gene>
<feature type="domain" description="Glycosyl transferase family 1" evidence="3">
    <location>
        <begin position="240"/>
        <end position="389"/>
    </location>
</feature>
<dbReference type="EMBL" id="JACSCY010000003">
    <property type="protein sequence ID" value="MBC6610310.1"/>
    <property type="molecule type" value="Genomic_DNA"/>
</dbReference>
<dbReference type="InterPro" id="IPR001296">
    <property type="entry name" value="Glyco_trans_1"/>
</dbReference>
<dbReference type="SUPFAM" id="SSF53756">
    <property type="entry name" value="UDP-Glycosyltransferase/glycogen phosphorylase"/>
    <property type="match status" value="1"/>
</dbReference>
<dbReference type="RefSeq" id="WP_187318618.1">
    <property type="nucleotide sequence ID" value="NZ_JACSCY010000003.1"/>
</dbReference>
<dbReference type="Gene3D" id="3.40.50.2000">
    <property type="entry name" value="Glycogen Phosphorylase B"/>
    <property type="match status" value="2"/>
</dbReference>
<keyword evidence="1" id="KW-0328">Glycosyltransferase</keyword>
<proteinExistence type="predicted"/>
<accession>A0ABR7MGV3</accession>